<evidence type="ECO:0000313" key="3">
    <source>
        <dbReference type="EMBL" id="AIS53004.1"/>
    </source>
</evidence>
<dbReference type="Pfam" id="PF14238">
    <property type="entry name" value="DUF4340"/>
    <property type="match status" value="1"/>
</dbReference>
<dbReference type="HOGENOM" id="CLU_936693_0_0_9"/>
<dbReference type="AlphaFoldDB" id="A0A097AT76"/>
<dbReference type="eggNOG" id="ENOG502ZATI">
    <property type="taxonomic scope" value="Bacteria"/>
</dbReference>
<gene>
    <name evidence="3" type="ORF">TKV_c18540</name>
</gene>
<keyword evidence="1" id="KW-0812">Transmembrane</keyword>
<dbReference type="Proteomes" id="UP000029669">
    <property type="component" value="Chromosome"/>
</dbReference>
<evidence type="ECO:0000313" key="4">
    <source>
        <dbReference type="Proteomes" id="UP000029669"/>
    </source>
</evidence>
<dbReference type="RefSeq" id="WP_049685652.1">
    <property type="nucleotide sequence ID" value="NZ_CP009170.1"/>
</dbReference>
<dbReference type="STRING" id="2325.TKV_c18540"/>
<keyword evidence="1" id="KW-0472">Membrane</keyword>
<evidence type="ECO:0000256" key="1">
    <source>
        <dbReference type="SAM" id="Phobius"/>
    </source>
</evidence>
<accession>A0A097AT76</accession>
<proteinExistence type="predicted"/>
<feature type="transmembrane region" description="Helical" evidence="1">
    <location>
        <begin position="7"/>
        <end position="23"/>
    </location>
</feature>
<keyword evidence="4" id="KW-1185">Reference proteome</keyword>
<sequence length="300" mass="34532">MKIFKTTIVLLVIFAVLFGYYFYESKTNKPVKEDNKIFTFKNNDVNSLKIEKKGKTLIDFKKEGDTWFIKEPIDYKADSIYVDELLDSLTSLTFDRTLEGDLSTYGLDKPSYAIKVSLKNGKSYSLFIGNKSPVKENYQEGYYAKTDGDKIYRVNASSLENFFLTDDYVYKYMEKFVVSIPKNEITKLVFYQDGKEYQIQKGEKDNWQIDGKAIKADYVDNLLDGIVLLQISGLDEGKNISQGETPFAFDVYGKDKVEKISFAKRDTENKYVLVNGHCIGQYVTSKDIKNLQDSLDKLIK</sequence>
<dbReference type="EMBL" id="CP009170">
    <property type="protein sequence ID" value="AIS53004.1"/>
    <property type="molecule type" value="Genomic_DNA"/>
</dbReference>
<protein>
    <recommendedName>
        <fullName evidence="2">DUF4340 domain-containing protein</fullName>
    </recommendedName>
</protein>
<reference evidence="4" key="1">
    <citation type="journal article" date="2015" name="Genome Announc.">
        <title>Whole-Genome Sequences of 80 Environmental and Clinical Isolates of Burkholderia pseudomallei.</title>
        <authorList>
            <person name="Johnson S.L."/>
            <person name="Baker A.L."/>
            <person name="Chain P.S."/>
            <person name="Currie B.J."/>
            <person name="Daligault H.E."/>
            <person name="Davenport K.W."/>
            <person name="Davis C.B."/>
            <person name="Inglis T.J."/>
            <person name="Kaestli M."/>
            <person name="Koren S."/>
            <person name="Mayo M."/>
            <person name="Merritt A.J."/>
            <person name="Price E.P."/>
            <person name="Sarovich D.S."/>
            <person name="Warner J."/>
            <person name="Rosovitz M.J."/>
        </authorList>
    </citation>
    <scope>NUCLEOTIDE SEQUENCE [LARGE SCALE GENOMIC DNA]</scope>
    <source>
        <strain evidence="4">DSM 2030</strain>
    </source>
</reference>
<name>A0A097AT76_THEKI</name>
<organism evidence="3 4">
    <name type="scientific">Thermoanaerobacter kivui</name>
    <name type="common">Acetogenium kivui</name>
    <dbReference type="NCBI Taxonomy" id="2325"/>
    <lineage>
        <taxon>Bacteria</taxon>
        <taxon>Bacillati</taxon>
        <taxon>Bacillota</taxon>
        <taxon>Clostridia</taxon>
        <taxon>Thermoanaerobacterales</taxon>
        <taxon>Thermoanaerobacteraceae</taxon>
        <taxon>Thermoanaerobacter</taxon>
    </lineage>
</organism>
<dbReference type="InterPro" id="IPR025641">
    <property type="entry name" value="DUF4340"/>
</dbReference>
<dbReference type="OrthoDB" id="9768524at2"/>
<keyword evidence="1" id="KW-1133">Transmembrane helix</keyword>
<feature type="domain" description="DUF4340" evidence="2">
    <location>
        <begin position="67"/>
        <end position="234"/>
    </location>
</feature>
<evidence type="ECO:0000259" key="2">
    <source>
        <dbReference type="Pfam" id="PF14238"/>
    </source>
</evidence>
<dbReference type="KEGG" id="tki:TKV_c18540"/>